<keyword evidence="5 9" id="KW-0238">DNA-binding</keyword>
<evidence type="ECO:0000256" key="1">
    <source>
        <dbReference type="ARBA" id="ARBA00005690"/>
    </source>
</evidence>
<protein>
    <submittedName>
        <fullName evidence="9">Replication protein A 70 kDa DNA-binding subunit</fullName>
    </submittedName>
</protein>
<evidence type="ECO:0000313" key="10">
    <source>
        <dbReference type="Proteomes" id="UP000325081"/>
    </source>
</evidence>
<dbReference type="EMBL" id="BKCP01009292">
    <property type="protein sequence ID" value="GER50507.1"/>
    <property type="molecule type" value="Genomic_DNA"/>
</dbReference>
<evidence type="ECO:0000256" key="3">
    <source>
        <dbReference type="ARBA" id="ARBA00022771"/>
    </source>
</evidence>
<dbReference type="GO" id="GO:0008270">
    <property type="term" value="F:zinc ion binding"/>
    <property type="evidence" value="ECO:0007669"/>
    <property type="project" value="UniProtKB-KW"/>
</dbReference>
<reference evidence="10" key="1">
    <citation type="journal article" date="2019" name="Curr. Biol.">
        <title>Genome Sequence of Striga asiatica Provides Insight into the Evolution of Plant Parasitism.</title>
        <authorList>
            <person name="Yoshida S."/>
            <person name="Kim S."/>
            <person name="Wafula E.K."/>
            <person name="Tanskanen J."/>
            <person name="Kim Y.M."/>
            <person name="Honaas L."/>
            <person name="Yang Z."/>
            <person name="Spallek T."/>
            <person name="Conn C.E."/>
            <person name="Ichihashi Y."/>
            <person name="Cheong K."/>
            <person name="Cui S."/>
            <person name="Der J.P."/>
            <person name="Gundlach H."/>
            <person name="Jiao Y."/>
            <person name="Hori C."/>
            <person name="Ishida J.K."/>
            <person name="Kasahara H."/>
            <person name="Kiba T."/>
            <person name="Kim M.S."/>
            <person name="Koo N."/>
            <person name="Laohavisit A."/>
            <person name="Lee Y.H."/>
            <person name="Lumba S."/>
            <person name="McCourt P."/>
            <person name="Mortimer J.C."/>
            <person name="Mutuku J.M."/>
            <person name="Nomura T."/>
            <person name="Sasaki-Sekimoto Y."/>
            <person name="Seto Y."/>
            <person name="Wang Y."/>
            <person name="Wakatake T."/>
            <person name="Sakakibara H."/>
            <person name="Demura T."/>
            <person name="Yamaguchi S."/>
            <person name="Yoneyama K."/>
            <person name="Manabe R.I."/>
            <person name="Nelson D.C."/>
            <person name="Schulman A.H."/>
            <person name="Timko M.P."/>
            <person name="dePamphilis C.W."/>
            <person name="Choi D."/>
            <person name="Shirasu K."/>
        </authorList>
    </citation>
    <scope>NUCLEOTIDE SEQUENCE [LARGE SCALE GENOMIC DNA]</scope>
    <source>
        <strain evidence="10">cv. UVA1</strain>
    </source>
</reference>
<dbReference type="CDD" id="cd04481">
    <property type="entry name" value="RPA1_DBD_B_like"/>
    <property type="match status" value="1"/>
</dbReference>
<feature type="domain" description="Replication factor A C-terminal" evidence="8">
    <location>
        <begin position="265"/>
        <end position="373"/>
    </location>
</feature>
<keyword evidence="3" id="KW-0863">Zinc-finger</keyword>
<evidence type="ECO:0000256" key="2">
    <source>
        <dbReference type="ARBA" id="ARBA00022723"/>
    </source>
</evidence>
<name>A0A5A7R1A8_STRAF</name>
<comment type="caution">
    <text evidence="9">The sequence shown here is derived from an EMBL/GenBank/DDBJ whole genome shotgun (WGS) entry which is preliminary data.</text>
</comment>
<dbReference type="OrthoDB" id="913983at2759"/>
<feature type="compositionally biased region" description="Basic and acidic residues" evidence="6">
    <location>
        <begin position="470"/>
        <end position="480"/>
    </location>
</feature>
<evidence type="ECO:0000259" key="8">
    <source>
        <dbReference type="Pfam" id="PF08646"/>
    </source>
</evidence>
<organism evidence="9 10">
    <name type="scientific">Striga asiatica</name>
    <name type="common">Asiatic witchweed</name>
    <name type="synonym">Buchnera asiatica</name>
    <dbReference type="NCBI Taxonomy" id="4170"/>
    <lineage>
        <taxon>Eukaryota</taxon>
        <taxon>Viridiplantae</taxon>
        <taxon>Streptophyta</taxon>
        <taxon>Embryophyta</taxon>
        <taxon>Tracheophyta</taxon>
        <taxon>Spermatophyta</taxon>
        <taxon>Magnoliopsida</taxon>
        <taxon>eudicotyledons</taxon>
        <taxon>Gunneridae</taxon>
        <taxon>Pentapetalae</taxon>
        <taxon>asterids</taxon>
        <taxon>lamiids</taxon>
        <taxon>Lamiales</taxon>
        <taxon>Orobanchaceae</taxon>
        <taxon>Buchnereae</taxon>
        <taxon>Striga</taxon>
    </lineage>
</organism>
<evidence type="ECO:0000313" key="9">
    <source>
        <dbReference type="EMBL" id="GER50507.1"/>
    </source>
</evidence>
<feature type="region of interest" description="Disordered" evidence="6">
    <location>
        <begin position="446"/>
        <end position="492"/>
    </location>
</feature>
<dbReference type="Pfam" id="PF08646">
    <property type="entry name" value="Rep_fac-A_C"/>
    <property type="match status" value="1"/>
</dbReference>
<dbReference type="GO" id="GO:0003677">
    <property type="term" value="F:DNA binding"/>
    <property type="evidence" value="ECO:0007669"/>
    <property type="project" value="UniProtKB-KW"/>
</dbReference>
<feature type="compositionally biased region" description="Polar residues" evidence="6">
    <location>
        <begin position="453"/>
        <end position="469"/>
    </location>
</feature>
<dbReference type="InterPro" id="IPR047192">
    <property type="entry name" value="Euk_RPA1_DBD_C"/>
</dbReference>
<gene>
    <name evidence="9" type="ORF">STAS_27818</name>
</gene>
<evidence type="ECO:0000256" key="4">
    <source>
        <dbReference type="ARBA" id="ARBA00022833"/>
    </source>
</evidence>
<evidence type="ECO:0000256" key="5">
    <source>
        <dbReference type="ARBA" id="ARBA00023125"/>
    </source>
</evidence>
<dbReference type="AlphaFoldDB" id="A0A5A7R1A8"/>
<keyword evidence="4" id="KW-0862">Zinc</keyword>
<keyword evidence="10" id="KW-1185">Reference proteome</keyword>
<comment type="similarity">
    <text evidence="1">Belongs to the replication factor A protein 1 family.</text>
</comment>
<dbReference type="PANTHER" id="PTHR47165:SF4">
    <property type="entry name" value="OS03G0429900 PROTEIN"/>
    <property type="match status" value="1"/>
</dbReference>
<dbReference type="PANTHER" id="PTHR47165">
    <property type="entry name" value="OS03G0429900 PROTEIN"/>
    <property type="match status" value="1"/>
</dbReference>
<dbReference type="SUPFAM" id="SSF50249">
    <property type="entry name" value="Nucleic acid-binding proteins"/>
    <property type="match status" value="3"/>
</dbReference>
<feature type="domain" description="Replication protein A 70 kDa DNA-binding subunit B/D first OB fold" evidence="7">
    <location>
        <begin position="17"/>
        <end position="105"/>
    </location>
</feature>
<proteinExistence type="inferred from homology"/>
<dbReference type="Proteomes" id="UP000325081">
    <property type="component" value="Unassembled WGS sequence"/>
</dbReference>
<dbReference type="Pfam" id="PF02721">
    <property type="entry name" value="DUF223"/>
    <property type="match status" value="1"/>
</dbReference>
<evidence type="ECO:0000256" key="6">
    <source>
        <dbReference type="SAM" id="MobiDB-lite"/>
    </source>
</evidence>
<dbReference type="Gene3D" id="2.40.50.140">
    <property type="entry name" value="Nucleic acid-binding proteins"/>
    <property type="match status" value="3"/>
</dbReference>
<dbReference type="CDD" id="cd04476">
    <property type="entry name" value="RPA1_DBD_C"/>
    <property type="match status" value="1"/>
</dbReference>
<accession>A0A5A7R1A8</accession>
<sequence>MDQPFGLIRQIQRSKRFMLKVRAIRIFEKSFDSNYRRQLEIVFHDEEGTRISGIIHGVHLSKMAGYFHECGVYKIRNYYLDRNIDKYRSTAAKYKLLIHTDTEVLEMHAYFPSWHFQFRSFADFQDVENVDESYLFDVIGMVIEIHPVQSKWVHGQKSQMIVFSLMDLNGIVIQSTLWGHYVDQLIAFETHFESEATGEPWVLIMQLCRARFWEASPWAKKSKYVTNSKIVLKREMKELENGDLVVSSVDSLFDSDEEVKCWVCATIDSIVDEWWYLACNRCKGKMADEDGKLSCTKCAHNKGVFRYKIRLIVSDATSSATFICWDRESEKIIGTPCEVLRNEFLCEHPNSFELPEDVSNLVGKTILFKVRVYPKNPLGYAASFPVVRVVADSMYNQWFVENEGSDFLTVLQREDHDNGLDATLDDEVSTPIKVFQPIEKGDTSTAKRKLLNDLSSTPNVDQSGGSANADTEKGKIEKLDPSGVQFEDVAEN</sequence>
<dbReference type="InterPro" id="IPR012340">
    <property type="entry name" value="NA-bd_OB-fold"/>
</dbReference>
<keyword evidence="2" id="KW-0479">Metal-binding</keyword>
<dbReference type="InterPro" id="IPR013955">
    <property type="entry name" value="Rep_factor-A_C"/>
</dbReference>
<evidence type="ECO:0000259" key="7">
    <source>
        <dbReference type="Pfam" id="PF02721"/>
    </source>
</evidence>
<dbReference type="InterPro" id="IPR003871">
    <property type="entry name" value="RFA1B/D_OB_1st"/>
</dbReference>